<dbReference type="InterPro" id="IPR016088">
    <property type="entry name" value="Chalcone_isomerase_3-sand"/>
</dbReference>
<proteinExistence type="predicted"/>
<dbReference type="GeneID" id="5004565"/>
<dbReference type="GO" id="GO:0016872">
    <property type="term" value="F:intramolecular lyase activity"/>
    <property type="evidence" value="ECO:0007669"/>
    <property type="project" value="InterPro"/>
</dbReference>
<evidence type="ECO:0000259" key="1">
    <source>
        <dbReference type="Pfam" id="PF16036"/>
    </source>
</evidence>
<accession>A4S4T1</accession>
<dbReference type="PANTHER" id="PTHR47698:SF2">
    <property type="entry name" value="FATTY-ACID-BINDING PROTEIN 3, CHLOROPLASTIC"/>
    <property type="match status" value="1"/>
</dbReference>
<dbReference type="Pfam" id="PF16036">
    <property type="entry name" value="Chalcone_3"/>
    <property type="match status" value="1"/>
</dbReference>
<dbReference type="OMA" id="DRTIPRW"/>
<dbReference type="SUPFAM" id="SSF54626">
    <property type="entry name" value="Chalcone isomerase"/>
    <property type="match status" value="1"/>
</dbReference>
<dbReference type="InterPro" id="IPR016087">
    <property type="entry name" value="Chalcone_isomerase"/>
</dbReference>
<dbReference type="PANTHER" id="PTHR47698">
    <property type="entry name" value="FATTY-ACID-BINDING PROTEIN 3, CHLOROPLASTIC"/>
    <property type="match status" value="1"/>
</dbReference>
<dbReference type="eggNOG" id="ENOG502S827">
    <property type="taxonomic scope" value="Eukaryota"/>
</dbReference>
<dbReference type="InterPro" id="IPR036298">
    <property type="entry name" value="Chalcone_isomerase_sf"/>
</dbReference>
<organism evidence="2 3">
    <name type="scientific">Ostreococcus lucimarinus (strain CCE9901)</name>
    <dbReference type="NCBI Taxonomy" id="436017"/>
    <lineage>
        <taxon>Eukaryota</taxon>
        <taxon>Viridiplantae</taxon>
        <taxon>Chlorophyta</taxon>
        <taxon>Mamiellophyceae</taxon>
        <taxon>Mamiellales</taxon>
        <taxon>Bathycoccaceae</taxon>
        <taxon>Ostreococcus</taxon>
    </lineage>
</organism>
<dbReference type="OrthoDB" id="18193at2759"/>
<feature type="domain" description="Chalcone isomerase" evidence="1">
    <location>
        <begin position="207"/>
        <end position="297"/>
    </location>
</feature>
<dbReference type="RefSeq" id="XP_001420321.1">
    <property type="nucleotide sequence ID" value="XM_001420284.1"/>
</dbReference>
<name>A4S4T1_OSTLU</name>
<dbReference type="Gramene" id="ABO98614">
    <property type="protein sequence ID" value="ABO98614"/>
    <property type="gene ID" value="OSTLU_26518"/>
</dbReference>
<dbReference type="Proteomes" id="UP000001568">
    <property type="component" value="Chromosome 11"/>
</dbReference>
<dbReference type="Gene3D" id="3.50.70.10">
    <property type="match status" value="1"/>
</dbReference>
<reference evidence="2 3" key="1">
    <citation type="journal article" date="2007" name="Proc. Natl. Acad. Sci. U.S.A.">
        <title>The tiny eukaryote Ostreococcus provides genomic insights into the paradox of plankton speciation.</title>
        <authorList>
            <person name="Palenik B."/>
            <person name="Grimwood J."/>
            <person name="Aerts A."/>
            <person name="Rouze P."/>
            <person name="Salamov A."/>
            <person name="Putnam N."/>
            <person name="Dupont C."/>
            <person name="Jorgensen R."/>
            <person name="Derelle E."/>
            <person name="Rombauts S."/>
            <person name="Zhou K."/>
            <person name="Otillar R."/>
            <person name="Merchant S.S."/>
            <person name="Podell S."/>
            <person name="Gaasterland T."/>
            <person name="Napoli C."/>
            <person name="Gendler K."/>
            <person name="Manuell A."/>
            <person name="Tai V."/>
            <person name="Vallon O."/>
            <person name="Piganeau G."/>
            <person name="Jancek S."/>
            <person name="Heijde M."/>
            <person name="Jabbari K."/>
            <person name="Bowler C."/>
            <person name="Lohr M."/>
            <person name="Robbens S."/>
            <person name="Werner G."/>
            <person name="Dubchak I."/>
            <person name="Pazour G.J."/>
            <person name="Ren Q."/>
            <person name="Paulsen I."/>
            <person name="Delwiche C."/>
            <person name="Schmutz J."/>
            <person name="Rokhsar D."/>
            <person name="Van de Peer Y."/>
            <person name="Moreau H."/>
            <person name="Grigoriev I.V."/>
        </authorList>
    </citation>
    <scope>NUCLEOTIDE SEQUENCE [LARGE SCALE GENOMIC DNA]</scope>
    <source>
        <strain evidence="2 3">CCE9901</strain>
    </source>
</reference>
<dbReference type="AlphaFoldDB" id="A4S4T1"/>
<evidence type="ECO:0000313" key="3">
    <source>
        <dbReference type="Proteomes" id="UP000001568"/>
    </source>
</evidence>
<dbReference type="EMBL" id="CP000591">
    <property type="protein sequence ID" value="ABO98614.1"/>
    <property type="molecule type" value="Genomic_DNA"/>
</dbReference>
<dbReference type="KEGG" id="olu:OSTLU_26518"/>
<sequence length="312" mass="33015">MLRRALLRSRSSIALNASRALAPSFKARALSTDDDAKAKTRAQAEAEAAKKINAGASPLFSWTEVDVSNADRTIPRWQNAAFVVVVGAFFAYFGNKLTSRAGRRAARGIRAAATDPATKISFPDTNSAGLTVLGAGCRVKRVAIIDVKIYALAMYVDADAARAQKGKGLLNGDYDKELAIELARDVDGKTFMEAMDESLGPRIREIATNMATAEDEDGNFMASVAEAAEKAEEAAVDSLDAMRDGFSSLKLKQGTKMTITWTSNGCAIAVAGAAKMEFESAEFAKALLDVYVGEGPVAPAAAQTFEKGLAAL</sequence>
<gene>
    <name evidence="2" type="ORF">OSTLU_26518</name>
</gene>
<evidence type="ECO:0000313" key="2">
    <source>
        <dbReference type="EMBL" id="ABO98614.1"/>
    </source>
</evidence>
<keyword evidence="3" id="KW-1185">Reference proteome</keyword>
<dbReference type="HOGENOM" id="CLU_892518_0_0_1"/>
<protein>
    <recommendedName>
        <fullName evidence="1">Chalcone isomerase domain-containing protein</fullName>
    </recommendedName>
</protein>